<keyword evidence="4 8" id="KW-0808">Transferase</keyword>
<comment type="similarity">
    <text evidence="1">Belongs to the acetyltransferase family. GNAT subfamily.</text>
</comment>
<evidence type="ECO:0000313" key="9">
    <source>
        <dbReference type="Proteomes" id="UP000003798"/>
    </source>
</evidence>
<dbReference type="Proteomes" id="UP000003798">
    <property type="component" value="Unassembled WGS sequence"/>
</dbReference>
<evidence type="ECO:0000256" key="5">
    <source>
        <dbReference type="ARBA" id="ARBA00023315"/>
    </source>
</evidence>
<comment type="catalytic activity">
    <reaction evidence="6">
        <text>glycyl-tRNA(Gly) + acetyl-CoA = N-acetylglycyl-tRNA(Gly) + CoA + H(+)</text>
        <dbReference type="Rhea" id="RHEA:81867"/>
        <dbReference type="Rhea" id="RHEA-COMP:9683"/>
        <dbReference type="Rhea" id="RHEA-COMP:19766"/>
        <dbReference type="ChEBI" id="CHEBI:15378"/>
        <dbReference type="ChEBI" id="CHEBI:57287"/>
        <dbReference type="ChEBI" id="CHEBI:57288"/>
        <dbReference type="ChEBI" id="CHEBI:78522"/>
        <dbReference type="ChEBI" id="CHEBI:232036"/>
    </reaction>
</comment>
<dbReference type="CDD" id="cd04301">
    <property type="entry name" value="NAT_SF"/>
    <property type="match status" value="1"/>
</dbReference>
<keyword evidence="2" id="KW-0678">Repressor</keyword>
<sequence>MINENLAYLSVLPLEDLKIERSSFSCSVEPLEKYFHKYVSQDVKKGLAKCFVLINEQQSRIVGYYTLSALSIPITDIPQERISKGVPYPNIPAVLIGRLAIDTNFQKQGYGKFLIADAIHKIKNATVAATILVVEAKNDDASSFYERLGFIEFKEFGGTHRKLFLSANKINKIDENPLLRGDFHLCYKYTKYY</sequence>
<protein>
    <submittedName>
        <fullName evidence="8">Possible histone acetyltransferase</fullName>
    </submittedName>
</protein>
<evidence type="ECO:0000256" key="2">
    <source>
        <dbReference type="ARBA" id="ARBA00022491"/>
    </source>
</evidence>
<dbReference type="AlphaFoldDB" id="A4N2Q0"/>
<dbReference type="PROSITE" id="PS51186">
    <property type="entry name" value="GNAT"/>
    <property type="match status" value="1"/>
</dbReference>
<dbReference type="InterPro" id="IPR000182">
    <property type="entry name" value="GNAT_dom"/>
</dbReference>
<dbReference type="Gene3D" id="3.40.630.30">
    <property type="match status" value="1"/>
</dbReference>
<dbReference type="GO" id="GO:0016747">
    <property type="term" value="F:acyltransferase activity, transferring groups other than amino-acyl groups"/>
    <property type="evidence" value="ECO:0007669"/>
    <property type="project" value="InterPro"/>
</dbReference>
<feature type="domain" description="N-acetyltransferase" evidence="7">
    <location>
        <begin position="6"/>
        <end position="171"/>
    </location>
</feature>
<dbReference type="SUPFAM" id="SSF55729">
    <property type="entry name" value="Acyl-CoA N-acyltransferases (Nat)"/>
    <property type="match status" value="1"/>
</dbReference>
<dbReference type="PANTHER" id="PTHR36449">
    <property type="entry name" value="ACETYLTRANSFERASE-RELATED"/>
    <property type="match status" value="1"/>
</dbReference>
<organism evidence="8 9">
    <name type="scientific">Haemophilus influenzae R3021</name>
    <dbReference type="NCBI Taxonomy" id="375432"/>
    <lineage>
        <taxon>Bacteria</taxon>
        <taxon>Pseudomonadati</taxon>
        <taxon>Pseudomonadota</taxon>
        <taxon>Gammaproteobacteria</taxon>
        <taxon>Pasteurellales</taxon>
        <taxon>Pasteurellaceae</taxon>
        <taxon>Haemophilus</taxon>
    </lineage>
</organism>
<dbReference type="InterPro" id="IPR016181">
    <property type="entry name" value="Acyl_CoA_acyltransferase"/>
</dbReference>
<proteinExistence type="inferred from homology"/>
<reference evidence="8 9" key="1">
    <citation type="journal article" date="2007" name="Genome Biol.">
        <title>Characterization and modeling of the Haemophilus influenzae core and supragenomes based on the complete genomic sequences of Rd and 12 clinical nontypeable strains.</title>
        <authorList>
            <person name="Hogg J.S."/>
            <person name="Hu F.Z."/>
            <person name="Janto B."/>
            <person name="Boissy R."/>
            <person name="Hayes J."/>
            <person name="Keefe R."/>
            <person name="Post J.C."/>
            <person name="Ehrlich G.D."/>
        </authorList>
    </citation>
    <scope>NUCLEOTIDE SEQUENCE [LARGE SCALE GENOMIC DNA]</scope>
    <source>
        <strain evidence="8 9">R3021</strain>
    </source>
</reference>
<evidence type="ECO:0000259" key="7">
    <source>
        <dbReference type="PROSITE" id="PS51186"/>
    </source>
</evidence>
<accession>A4N2Q0</accession>
<evidence type="ECO:0000256" key="4">
    <source>
        <dbReference type="ARBA" id="ARBA00022679"/>
    </source>
</evidence>
<name>A4N2Q0_HAEIF</name>
<dbReference type="EMBL" id="AAZE01000002">
    <property type="protein sequence ID" value="EDJ91577.1"/>
    <property type="molecule type" value="Genomic_DNA"/>
</dbReference>
<keyword evidence="3" id="KW-1277">Toxin-antitoxin system</keyword>
<dbReference type="Pfam" id="PF13673">
    <property type="entry name" value="Acetyltransf_10"/>
    <property type="match status" value="1"/>
</dbReference>
<evidence type="ECO:0000256" key="6">
    <source>
        <dbReference type="ARBA" id="ARBA00049880"/>
    </source>
</evidence>
<dbReference type="PANTHER" id="PTHR36449:SF1">
    <property type="entry name" value="ACETYLTRANSFERASE"/>
    <property type="match status" value="1"/>
</dbReference>
<evidence type="ECO:0000256" key="3">
    <source>
        <dbReference type="ARBA" id="ARBA00022649"/>
    </source>
</evidence>
<gene>
    <name evidence="8" type="ORF">CGSHi22421_07397</name>
</gene>
<evidence type="ECO:0000256" key="1">
    <source>
        <dbReference type="ARBA" id="ARBA00009342"/>
    </source>
</evidence>
<evidence type="ECO:0000313" key="8">
    <source>
        <dbReference type="EMBL" id="EDJ91577.1"/>
    </source>
</evidence>
<keyword evidence="5" id="KW-0012">Acyltransferase</keyword>